<keyword evidence="1" id="KW-0812">Transmembrane</keyword>
<protein>
    <submittedName>
        <fullName evidence="2">Uncharacterized protein</fullName>
    </submittedName>
</protein>
<dbReference type="Proteomes" id="UP000799291">
    <property type="component" value="Unassembled WGS sequence"/>
</dbReference>
<keyword evidence="1" id="KW-1133">Transmembrane helix</keyword>
<dbReference type="OrthoDB" id="3796763at2759"/>
<keyword evidence="3" id="KW-1185">Reference proteome</keyword>
<evidence type="ECO:0000313" key="2">
    <source>
        <dbReference type="EMBL" id="KAF2683102.1"/>
    </source>
</evidence>
<sequence>MCTQRKRFPIKHISPPDTYFPSNLKSSEADAASSGISNAISLSKLHSWFHYPLLFVMAIAARLITIAFIITPATLSVAVQENIADVTLNVPQTDFNNLNEPLSWMWR</sequence>
<evidence type="ECO:0000313" key="3">
    <source>
        <dbReference type="Proteomes" id="UP000799291"/>
    </source>
</evidence>
<organism evidence="2 3">
    <name type="scientific">Lentithecium fluviatile CBS 122367</name>
    <dbReference type="NCBI Taxonomy" id="1168545"/>
    <lineage>
        <taxon>Eukaryota</taxon>
        <taxon>Fungi</taxon>
        <taxon>Dikarya</taxon>
        <taxon>Ascomycota</taxon>
        <taxon>Pezizomycotina</taxon>
        <taxon>Dothideomycetes</taxon>
        <taxon>Pleosporomycetidae</taxon>
        <taxon>Pleosporales</taxon>
        <taxon>Massarineae</taxon>
        <taxon>Lentitheciaceae</taxon>
        <taxon>Lentithecium</taxon>
    </lineage>
</organism>
<gene>
    <name evidence="2" type="ORF">K458DRAFT_432474</name>
</gene>
<keyword evidence="1" id="KW-0472">Membrane</keyword>
<feature type="transmembrane region" description="Helical" evidence="1">
    <location>
        <begin position="48"/>
        <end position="70"/>
    </location>
</feature>
<dbReference type="AlphaFoldDB" id="A0A6G1IXW5"/>
<name>A0A6G1IXW5_9PLEO</name>
<evidence type="ECO:0000256" key="1">
    <source>
        <dbReference type="SAM" id="Phobius"/>
    </source>
</evidence>
<accession>A0A6G1IXW5</accession>
<proteinExistence type="predicted"/>
<dbReference type="EMBL" id="MU005585">
    <property type="protein sequence ID" value="KAF2683102.1"/>
    <property type="molecule type" value="Genomic_DNA"/>
</dbReference>
<reference evidence="2" key="1">
    <citation type="journal article" date="2020" name="Stud. Mycol.">
        <title>101 Dothideomycetes genomes: a test case for predicting lifestyles and emergence of pathogens.</title>
        <authorList>
            <person name="Haridas S."/>
            <person name="Albert R."/>
            <person name="Binder M."/>
            <person name="Bloem J."/>
            <person name="Labutti K."/>
            <person name="Salamov A."/>
            <person name="Andreopoulos B."/>
            <person name="Baker S."/>
            <person name="Barry K."/>
            <person name="Bills G."/>
            <person name="Bluhm B."/>
            <person name="Cannon C."/>
            <person name="Castanera R."/>
            <person name="Culley D."/>
            <person name="Daum C."/>
            <person name="Ezra D."/>
            <person name="Gonzalez J."/>
            <person name="Henrissat B."/>
            <person name="Kuo A."/>
            <person name="Liang C."/>
            <person name="Lipzen A."/>
            <person name="Lutzoni F."/>
            <person name="Magnuson J."/>
            <person name="Mondo S."/>
            <person name="Nolan M."/>
            <person name="Ohm R."/>
            <person name="Pangilinan J."/>
            <person name="Park H.-J."/>
            <person name="Ramirez L."/>
            <person name="Alfaro M."/>
            <person name="Sun H."/>
            <person name="Tritt A."/>
            <person name="Yoshinaga Y."/>
            <person name="Zwiers L.-H."/>
            <person name="Turgeon B."/>
            <person name="Goodwin S."/>
            <person name="Spatafora J."/>
            <person name="Crous P."/>
            <person name="Grigoriev I."/>
        </authorList>
    </citation>
    <scope>NUCLEOTIDE SEQUENCE</scope>
    <source>
        <strain evidence="2">CBS 122367</strain>
    </source>
</reference>